<protein>
    <submittedName>
        <fullName evidence="6">Putative hydrolase</fullName>
    </submittedName>
</protein>
<comment type="caution">
    <text evidence="6">The sequence shown here is derived from an EMBL/GenBank/DDBJ whole genome shotgun (WGS) entry which is preliminary data.</text>
</comment>
<dbReference type="EMBL" id="BAHD01000118">
    <property type="protein sequence ID" value="GAB98255.1"/>
    <property type="molecule type" value="Genomic_DNA"/>
</dbReference>
<dbReference type="GO" id="GO:0046872">
    <property type="term" value="F:metal ion binding"/>
    <property type="evidence" value="ECO:0007669"/>
    <property type="project" value="UniProtKB-KW"/>
</dbReference>
<organism evidence="6 7">
    <name type="scientific">Kineosphaera limosa NBRC 100340</name>
    <dbReference type="NCBI Taxonomy" id="1184609"/>
    <lineage>
        <taxon>Bacteria</taxon>
        <taxon>Bacillati</taxon>
        <taxon>Actinomycetota</taxon>
        <taxon>Actinomycetes</taxon>
        <taxon>Micrococcales</taxon>
        <taxon>Dermatophilaceae</taxon>
        <taxon>Kineosphaera</taxon>
    </lineage>
</organism>
<feature type="compositionally biased region" description="Low complexity" evidence="3">
    <location>
        <begin position="63"/>
        <end position="75"/>
    </location>
</feature>
<dbReference type="AlphaFoldDB" id="K6WG53"/>
<dbReference type="STRING" id="1184609.KILIM_118_00040"/>
<accession>K6WG53</accession>
<keyword evidence="1" id="KW-0479">Metal-binding</keyword>
<dbReference type="Gene3D" id="3.20.20.370">
    <property type="entry name" value="Glycoside hydrolase/deacetylase"/>
    <property type="match status" value="1"/>
</dbReference>
<evidence type="ECO:0000256" key="4">
    <source>
        <dbReference type="SAM" id="SignalP"/>
    </source>
</evidence>
<reference evidence="6 7" key="1">
    <citation type="submission" date="2012-08" db="EMBL/GenBank/DDBJ databases">
        <title>Whole genome shotgun sequence of Kineosphaera limosa NBRC 100340.</title>
        <authorList>
            <person name="Yoshida I."/>
            <person name="Isaki S."/>
            <person name="Hosoyama A."/>
            <person name="Tsuchikane K."/>
            <person name="Katsumata H."/>
            <person name="Ando Y."/>
            <person name="Ohji S."/>
            <person name="Hamada M."/>
            <person name="Tamura T."/>
            <person name="Yamazoe A."/>
            <person name="Yamazaki S."/>
            <person name="Fujita N."/>
        </authorList>
    </citation>
    <scope>NUCLEOTIDE SEQUENCE [LARGE SCALE GENOMIC DNA]</scope>
    <source>
        <strain evidence="6 7">NBRC 100340</strain>
    </source>
</reference>
<evidence type="ECO:0000256" key="3">
    <source>
        <dbReference type="SAM" id="MobiDB-lite"/>
    </source>
</evidence>
<dbReference type="eggNOG" id="COG0726">
    <property type="taxonomic scope" value="Bacteria"/>
</dbReference>
<keyword evidence="2 6" id="KW-0378">Hydrolase</keyword>
<dbReference type="GO" id="GO:0016020">
    <property type="term" value="C:membrane"/>
    <property type="evidence" value="ECO:0007669"/>
    <property type="project" value="TreeGrafter"/>
</dbReference>
<dbReference type="InterPro" id="IPR050248">
    <property type="entry name" value="Polysacc_deacetylase_ArnD"/>
</dbReference>
<feature type="region of interest" description="Disordered" evidence="3">
    <location>
        <begin position="47"/>
        <end position="92"/>
    </location>
</feature>
<feature type="signal peptide" evidence="4">
    <location>
        <begin position="1"/>
        <end position="44"/>
    </location>
</feature>
<evidence type="ECO:0000256" key="1">
    <source>
        <dbReference type="ARBA" id="ARBA00022723"/>
    </source>
</evidence>
<proteinExistence type="predicted"/>
<dbReference type="CDD" id="cd10917">
    <property type="entry name" value="CE4_NodB_like_6s_7s"/>
    <property type="match status" value="1"/>
</dbReference>
<evidence type="ECO:0000313" key="7">
    <source>
        <dbReference type="Proteomes" id="UP000008366"/>
    </source>
</evidence>
<dbReference type="InterPro" id="IPR011330">
    <property type="entry name" value="Glyco_hydro/deAcase_b/a-brl"/>
</dbReference>
<dbReference type="InterPro" id="IPR002509">
    <property type="entry name" value="NODB_dom"/>
</dbReference>
<dbReference type="PANTHER" id="PTHR10587:SF133">
    <property type="entry name" value="CHITIN DEACETYLASE 1-RELATED"/>
    <property type="match status" value="1"/>
</dbReference>
<dbReference type="GO" id="GO:0005975">
    <property type="term" value="P:carbohydrate metabolic process"/>
    <property type="evidence" value="ECO:0007669"/>
    <property type="project" value="InterPro"/>
</dbReference>
<evidence type="ECO:0000259" key="5">
    <source>
        <dbReference type="PROSITE" id="PS51677"/>
    </source>
</evidence>
<dbReference type="GO" id="GO:0016810">
    <property type="term" value="F:hydrolase activity, acting on carbon-nitrogen (but not peptide) bonds"/>
    <property type="evidence" value="ECO:0007669"/>
    <property type="project" value="InterPro"/>
</dbReference>
<gene>
    <name evidence="6" type="ORF">KILIM_118_00040</name>
</gene>
<feature type="domain" description="NodB homology" evidence="5">
    <location>
        <begin position="87"/>
        <end position="262"/>
    </location>
</feature>
<dbReference type="Pfam" id="PF01522">
    <property type="entry name" value="Polysacc_deac_1"/>
    <property type="match status" value="1"/>
</dbReference>
<dbReference type="PANTHER" id="PTHR10587">
    <property type="entry name" value="GLYCOSYL TRANSFERASE-RELATED"/>
    <property type="match status" value="1"/>
</dbReference>
<dbReference type="SUPFAM" id="SSF88713">
    <property type="entry name" value="Glycoside hydrolase/deacetylase"/>
    <property type="match status" value="1"/>
</dbReference>
<keyword evidence="4" id="KW-0732">Signal</keyword>
<name>K6WG53_9MICO</name>
<sequence>MTRRERSRIRSTFVASMSVAVALGVALTVGAGATQLVSAGTAQAASAASATPTPGNPTPPATKAPAKSKTPATKATTKHPRPTKGGKVAYLTFDDGPDRRYTPQVLALLAKYDAKATFFMIGSQAQANRPLVARVRAHGHAIGNHTQTHPWLTKVSPATVRDQLRRADSVLGRTTCMRPPGGFVNGVVRNEARAQGKQVVLWSVDPSDWSRPGAPRITSTILSKTRPGSVILLHDGGGPRTQSVAALAQVLPRLKAQGYRFETLPACR</sequence>
<evidence type="ECO:0000256" key="2">
    <source>
        <dbReference type="ARBA" id="ARBA00022801"/>
    </source>
</evidence>
<dbReference type="PROSITE" id="PS51677">
    <property type="entry name" value="NODB"/>
    <property type="match status" value="1"/>
</dbReference>
<dbReference type="Proteomes" id="UP000008366">
    <property type="component" value="Unassembled WGS sequence"/>
</dbReference>
<evidence type="ECO:0000313" key="6">
    <source>
        <dbReference type="EMBL" id="GAB98255.1"/>
    </source>
</evidence>
<keyword evidence="7" id="KW-1185">Reference proteome</keyword>
<feature type="chain" id="PRO_5003899605" evidence="4">
    <location>
        <begin position="45"/>
        <end position="268"/>
    </location>
</feature>